<reference evidence="1" key="2">
    <citation type="submission" date="2025-08" db="UniProtKB">
        <authorList>
            <consortium name="RefSeq"/>
        </authorList>
    </citation>
    <scope>IDENTIFICATION</scope>
</reference>
<organism evidence="1">
    <name type="scientific">Aspergillus niger</name>
    <dbReference type="NCBI Taxonomy" id="5061"/>
    <lineage>
        <taxon>Eukaryota</taxon>
        <taxon>Fungi</taxon>
        <taxon>Dikarya</taxon>
        <taxon>Ascomycota</taxon>
        <taxon>Pezizomycotina</taxon>
        <taxon>Eurotiomycetes</taxon>
        <taxon>Eurotiomycetidae</taxon>
        <taxon>Eurotiales</taxon>
        <taxon>Aspergillaceae</taxon>
        <taxon>Aspergillus</taxon>
        <taxon>Aspergillus subgen. Circumdati</taxon>
    </lineage>
</organism>
<sequence>MASSTFGRQLTAAGRRDDDMALTIDAKDILIKNILSVYFFGIPQRIPAESHQIIRRLPAASIKERIIGCTRLLFLQG</sequence>
<dbReference type="GeneID" id="84590611"/>
<name>A0AAJ8BPG6_ASPNG</name>
<proteinExistence type="predicted"/>
<dbReference type="KEGG" id="ang:An03g00950"/>
<protein>
    <submittedName>
        <fullName evidence="1">Uncharacterized protein</fullName>
    </submittedName>
</protein>
<reference evidence="1" key="1">
    <citation type="submission" date="2025-02" db="EMBL/GenBank/DDBJ databases">
        <authorList>
            <consortium name="NCBI Genome Project"/>
        </authorList>
    </citation>
    <scope>NUCLEOTIDE SEQUENCE</scope>
</reference>
<dbReference type="RefSeq" id="XP_059600191.1">
    <property type="nucleotide sequence ID" value="XM_059746881.1"/>
</dbReference>
<gene>
    <name evidence="1" type="ORF">An03g00950</name>
</gene>
<accession>A0AAJ8BPG6</accession>
<evidence type="ECO:0000313" key="1">
    <source>
        <dbReference type="RefSeq" id="XP_059600191.1"/>
    </source>
</evidence>
<dbReference type="VEuPathDB" id="FungiDB:An03g00950"/>
<dbReference type="AlphaFoldDB" id="A0AAJ8BPG6"/>